<reference evidence="2" key="1">
    <citation type="journal article" date="2015" name="BMC Genomics">
        <title>Genomic and transcriptomic analysis of the endophytic fungus Pestalotiopsis fici reveals its lifestyle and high potential for synthesis of natural products.</title>
        <authorList>
            <person name="Wang X."/>
            <person name="Zhang X."/>
            <person name="Liu L."/>
            <person name="Xiang M."/>
            <person name="Wang W."/>
            <person name="Sun X."/>
            <person name="Che Y."/>
            <person name="Guo L."/>
            <person name="Liu G."/>
            <person name="Guo L."/>
            <person name="Wang C."/>
            <person name="Yin W.B."/>
            <person name="Stadler M."/>
            <person name="Zhang X."/>
            <person name="Liu X."/>
        </authorList>
    </citation>
    <scope>NUCLEOTIDE SEQUENCE [LARGE SCALE GENOMIC DNA]</scope>
    <source>
        <strain evidence="2">W106-1 / CGMCC3.15140</strain>
    </source>
</reference>
<sequence>MAAPHPRMPGFQSAGLPRAPNMTKVATGPVARMLPTLVVVGAVSCVVTYVGSQLSHSKNEYSRIFAQQNTPVVEAHRRAQLQVETMGDPRKSLFNVLGW</sequence>
<dbReference type="InParanoid" id="W3XBT4"/>
<dbReference type="eggNOG" id="ENOG502T4FC">
    <property type="taxonomic scope" value="Eukaryota"/>
</dbReference>
<keyword evidence="2" id="KW-1185">Reference proteome</keyword>
<accession>W3XBT4</accession>
<dbReference type="HOGENOM" id="CLU_177972_2_0_1"/>
<gene>
    <name evidence="1" type="ORF">PFICI_05424</name>
</gene>
<dbReference type="OrthoDB" id="5188169at2759"/>
<dbReference type="GeneID" id="19270437"/>
<evidence type="ECO:0000313" key="1">
    <source>
        <dbReference type="EMBL" id="ETS83548.1"/>
    </source>
</evidence>
<dbReference type="KEGG" id="pfy:PFICI_05424"/>
<name>W3XBT4_PESFW</name>
<dbReference type="EMBL" id="KI912111">
    <property type="protein sequence ID" value="ETS83548.1"/>
    <property type="molecule type" value="Genomic_DNA"/>
</dbReference>
<protein>
    <submittedName>
        <fullName evidence="1">Uncharacterized protein</fullName>
    </submittedName>
</protein>
<proteinExistence type="predicted"/>
<dbReference type="OMA" id="MAPIPMI"/>
<evidence type="ECO:0000313" key="2">
    <source>
        <dbReference type="Proteomes" id="UP000030651"/>
    </source>
</evidence>
<organism evidence="1 2">
    <name type="scientific">Pestalotiopsis fici (strain W106-1 / CGMCC3.15140)</name>
    <dbReference type="NCBI Taxonomy" id="1229662"/>
    <lineage>
        <taxon>Eukaryota</taxon>
        <taxon>Fungi</taxon>
        <taxon>Dikarya</taxon>
        <taxon>Ascomycota</taxon>
        <taxon>Pezizomycotina</taxon>
        <taxon>Sordariomycetes</taxon>
        <taxon>Xylariomycetidae</taxon>
        <taxon>Amphisphaeriales</taxon>
        <taxon>Sporocadaceae</taxon>
        <taxon>Pestalotiopsis</taxon>
    </lineage>
</organism>
<dbReference type="AlphaFoldDB" id="W3XBT4"/>
<dbReference type="RefSeq" id="XP_007832196.1">
    <property type="nucleotide sequence ID" value="XM_007834005.1"/>
</dbReference>
<dbReference type="Proteomes" id="UP000030651">
    <property type="component" value="Unassembled WGS sequence"/>
</dbReference>